<sequence>MSRPARAYLKSATKLLEVLFILMHVMYGSPARMTEISTWTHVNSVHGSRNVYYHSRALIFLGLYDKTTSLAGVERFIVHLIPSRLERLLLGYLIYIRPFEKYRIARLYP</sequence>
<name>A0ACC3T2F3_LIPKO</name>
<proteinExistence type="predicted"/>
<comment type="caution">
    <text evidence="1">The sequence shown here is derived from an EMBL/GenBank/DDBJ whole genome shotgun (WGS) entry which is preliminary data.</text>
</comment>
<organism evidence="1 2">
    <name type="scientific">Lipomyces kononenkoae</name>
    <name type="common">Yeast</name>
    <dbReference type="NCBI Taxonomy" id="34357"/>
    <lineage>
        <taxon>Eukaryota</taxon>
        <taxon>Fungi</taxon>
        <taxon>Dikarya</taxon>
        <taxon>Ascomycota</taxon>
        <taxon>Saccharomycotina</taxon>
        <taxon>Lipomycetes</taxon>
        <taxon>Lipomycetales</taxon>
        <taxon>Lipomycetaceae</taxon>
        <taxon>Lipomyces</taxon>
    </lineage>
</organism>
<protein>
    <submittedName>
        <fullName evidence="1">Uncharacterized protein</fullName>
    </submittedName>
</protein>
<accession>A0ACC3T2F3</accession>
<dbReference type="EMBL" id="MU971360">
    <property type="protein sequence ID" value="KAK9238088.1"/>
    <property type="molecule type" value="Genomic_DNA"/>
</dbReference>
<keyword evidence="2" id="KW-1185">Reference proteome</keyword>
<reference evidence="2" key="1">
    <citation type="journal article" date="2024" name="Front. Bioeng. Biotechnol.">
        <title>Genome-scale model development and genomic sequencing of the oleaginous clade Lipomyces.</title>
        <authorList>
            <person name="Czajka J.J."/>
            <person name="Han Y."/>
            <person name="Kim J."/>
            <person name="Mondo S.J."/>
            <person name="Hofstad B.A."/>
            <person name="Robles A."/>
            <person name="Haridas S."/>
            <person name="Riley R."/>
            <person name="LaButti K."/>
            <person name="Pangilinan J."/>
            <person name="Andreopoulos W."/>
            <person name="Lipzen A."/>
            <person name="Yan J."/>
            <person name="Wang M."/>
            <person name="Ng V."/>
            <person name="Grigoriev I.V."/>
            <person name="Spatafora J.W."/>
            <person name="Magnuson J.K."/>
            <person name="Baker S.E."/>
            <person name="Pomraning K.R."/>
        </authorList>
    </citation>
    <scope>NUCLEOTIDE SEQUENCE [LARGE SCALE GENOMIC DNA]</scope>
    <source>
        <strain evidence="2">CBS 7786</strain>
    </source>
</reference>
<evidence type="ECO:0000313" key="2">
    <source>
        <dbReference type="Proteomes" id="UP001433508"/>
    </source>
</evidence>
<gene>
    <name evidence="1" type="ORF">V1525DRAFT_342374</name>
</gene>
<evidence type="ECO:0000313" key="1">
    <source>
        <dbReference type="EMBL" id="KAK9238088.1"/>
    </source>
</evidence>
<dbReference type="Proteomes" id="UP001433508">
    <property type="component" value="Unassembled WGS sequence"/>
</dbReference>